<keyword evidence="2" id="KW-1185">Reference proteome</keyword>
<gene>
    <name evidence="1" type="ORF">E5357_13010</name>
</gene>
<protein>
    <submittedName>
        <fullName evidence="1">Uncharacterized protein</fullName>
    </submittedName>
</protein>
<evidence type="ECO:0000313" key="1">
    <source>
        <dbReference type="EMBL" id="TGX97298.1"/>
    </source>
</evidence>
<proteinExistence type="predicted"/>
<accession>A0AC61QX49</accession>
<reference evidence="1" key="1">
    <citation type="submission" date="2019-04" db="EMBL/GenBank/DDBJ databases">
        <title>Microbes associate with the intestines of laboratory mice.</title>
        <authorList>
            <person name="Navarre W."/>
            <person name="Wong E."/>
            <person name="Huang K."/>
            <person name="Tropini C."/>
            <person name="Ng K."/>
            <person name="Yu B."/>
        </authorList>
    </citation>
    <scope>NUCLEOTIDE SEQUENCE</scope>
    <source>
        <strain evidence="1">NM72_1-8</strain>
    </source>
</reference>
<dbReference type="Proteomes" id="UP000307720">
    <property type="component" value="Unassembled WGS sequence"/>
</dbReference>
<comment type="caution">
    <text evidence="1">The sequence shown here is derived from an EMBL/GenBank/DDBJ whole genome shotgun (WGS) entry which is preliminary data.</text>
</comment>
<sequence length="167" mass="18248">MHTKTMEGLAGASMNMKLLNTPFSVYKDAERRGDTAVMERAMGYAGEFADKAEDYQKKAEKGMKEDAKEAREKAKTEQENAIRKRKEEREEQEKRIAESRNGDTDTVSVSESGKAALDGKTDSVQTGADNGISVEETADAVKMEPVIYTKTGEALTPESGTNLSVSV</sequence>
<name>A0AC61QX49_9FIRM</name>
<organism evidence="1 2">
    <name type="scientific">Hominisplanchenecus murintestinalis</name>
    <dbReference type="NCBI Taxonomy" id="2941517"/>
    <lineage>
        <taxon>Bacteria</taxon>
        <taxon>Bacillati</taxon>
        <taxon>Bacillota</taxon>
        <taxon>Clostridia</taxon>
        <taxon>Lachnospirales</taxon>
        <taxon>Lachnospiraceae</taxon>
        <taxon>Hominisplanchenecus</taxon>
    </lineage>
</organism>
<evidence type="ECO:0000313" key="2">
    <source>
        <dbReference type="Proteomes" id="UP000307720"/>
    </source>
</evidence>
<dbReference type="EMBL" id="SRZB01000034">
    <property type="protein sequence ID" value="TGX97298.1"/>
    <property type="molecule type" value="Genomic_DNA"/>
</dbReference>